<evidence type="ECO:0000259" key="2">
    <source>
        <dbReference type="Pfam" id="PF13372"/>
    </source>
</evidence>
<proteinExistence type="predicted"/>
<sequence>MIGKFNLLTVITSALIWAGAASSAFAADPVYEALSSGKATGNFNLRYEDVSQDNTVKDASAFTLRTRLGYTTAELEGWSVSFELEDNRIVLGQGDYTVGPTGYNLGEYSVIADPEFTELDQAFVQYKKDKVTVKLGRQVIALDGQRFVGHVGWRQDRQTFDAATVIYAVNEKLKVQYSYLNQRNRIFGEAADLDSKDHLLNLNYKTHFGVVTAYSYLLEVDNATNNALDTYGMSFKGKTTAADTDDSTFVYAVEYARQSNASSNADFDADYLFAEIGVNLSSLTAKIAYEVLGSDDGKYAFATPLATLHKFNGWSDQFLGTPSQGLVDLIFTLSGKVGGGNWIAAYHDFSADKPTQNVDDLGSEINLQYVRPFAEHYTAAIKYASYSGESGRVDADKIWLWVGTKF</sequence>
<dbReference type="AlphaFoldDB" id="K6ZNZ2"/>
<dbReference type="OrthoDB" id="9767539at2"/>
<protein>
    <recommendedName>
        <fullName evidence="2">Alginate export domain-containing protein</fullName>
    </recommendedName>
</protein>
<dbReference type="InterPro" id="IPR023614">
    <property type="entry name" value="Porin_dom_sf"/>
</dbReference>
<accession>K6ZNZ2</accession>
<dbReference type="InterPro" id="IPR025388">
    <property type="entry name" value="Alginate_export_dom"/>
</dbReference>
<reference evidence="4" key="1">
    <citation type="journal article" date="2014" name="Environ. Microbiol.">
        <title>Comparative genomics of the marine bacterial genus Glaciecola reveals the high degree of genomic diversity and genomic characteristic for cold adaptation.</title>
        <authorList>
            <person name="Qin Q.L."/>
            <person name="Xie B.B."/>
            <person name="Yu Y."/>
            <person name="Shu Y.L."/>
            <person name="Rong J.C."/>
            <person name="Zhang Y.J."/>
            <person name="Zhao D.L."/>
            <person name="Chen X.L."/>
            <person name="Zhang X.Y."/>
            <person name="Chen B."/>
            <person name="Zhou B.C."/>
            <person name="Zhang Y.Z."/>
        </authorList>
    </citation>
    <scope>NUCLEOTIDE SEQUENCE [LARGE SCALE GENOMIC DNA]</scope>
    <source>
        <strain evidence="4">ACAM 615</strain>
    </source>
</reference>
<keyword evidence="4" id="KW-1185">Reference proteome</keyword>
<comment type="caution">
    <text evidence="3">The sequence shown here is derived from an EMBL/GenBank/DDBJ whole genome shotgun (WGS) entry which is preliminary data.</text>
</comment>
<dbReference type="Proteomes" id="UP000006251">
    <property type="component" value="Unassembled WGS sequence"/>
</dbReference>
<dbReference type="Gene3D" id="2.40.160.10">
    <property type="entry name" value="Porin"/>
    <property type="match status" value="1"/>
</dbReference>
<evidence type="ECO:0000256" key="1">
    <source>
        <dbReference type="SAM" id="SignalP"/>
    </source>
</evidence>
<dbReference type="RefSeq" id="WP_006014996.1">
    <property type="nucleotide sequence ID" value="NZ_BAEQ01000065.1"/>
</dbReference>
<feature type="domain" description="Alginate export" evidence="2">
    <location>
        <begin position="42"/>
        <end position="168"/>
    </location>
</feature>
<gene>
    <name evidence="3" type="ORF">GPAL_3768</name>
</gene>
<evidence type="ECO:0000313" key="3">
    <source>
        <dbReference type="EMBL" id="GAC30608.1"/>
    </source>
</evidence>
<feature type="chain" id="PRO_5003902186" description="Alginate export domain-containing protein" evidence="1">
    <location>
        <begin position="27"/>
        <end position="406"/>
    </location>
</feature>
<dbReference type="SUPFAM" id="SSF56935">
    <property type="entry name" value="Porins"/>
    <property type="match status" value="1"/>
</dbReference>
<evidence type="ECO:0000313" key="4">
    <source>
        <dbReference type="Proteomes" id="UP000006251"/>
    </source>
</evidence>
<feature type="signal peptide" evidence="1">
    <location>
        <begin position="1"/>
        <end position="26"/>
    </location>
</feature>
<name>K6ZNZ2_9ALTE</name>
<keyword evidence="1" id="KW-0732">Signal</keyword>
<dbReference type="STRING" id="1121922.GCA_000428905_03302"/>
<organism evidence="3 4">
    <name type="scientific">Brumicola pallidula DSM 14239 = ACAM 615</name>
    <dbReference type="NCBI Taxonomy" id="1121922"/>
    <lineage>
        <taxon>Bacteria</taxon>
        <taxon>Pseudomonadati</taxon>
        <taxon>Pseudomonadota</taxon>
        <taxon>Gammaproteobacteria</taxon>
        <taxon>Alteromonadales</taxon>
        <taxon>Alteromonadaceae</taxon>
        <taxon>Brumicola</taxon>
    </lineage>
</organism>
<dbReference type="EMBL" id="BAEQ01000065">
    <property type="protein sequence ID" value="GAC30608.1"/>
    <property type="molecule type" value="Genomic_DNA"/>
</dbReference>
<dbReference type="Pfam" id="PF13372">
    <property type="entry name" value="Alginate_exp"/>
    <property type="match status" value="1"/>
</dbReference>